<keyword evidence="1" id="KW-0732">Signal</keyword>
<evidence type="ECO:0000313" key="2">
    <source>
        <dbReference type="EMBL" id="QEL15541.1"/>
    </source>
</evidence>
<sequence>MSRIRPALTFGSLAFVLFASGAAAQVPTAPAYRAPVSPYLNLLRGGNPTFLNYYGFVRPQLDAQQAFQSLQGQVQSLATTQNATAIGADGQPLPVTGQPFGYFNHRSYFLNNRGGSGGGFGSGGGNFGGGSFGAGNVGNRGVNTGNQMARPQGVGNFR</sequence>
<evidence type="ECO:0000313" key="3">
    <source>
        <dbReference type="Proteomes" id="UP000324974"/>
    </source>
</evidence>
<organism evidence="2 3">
    <name type="scientific">Limnoglobus roseus</name>
    <dbReference type="NCBI Taxonomy" id="2598579"/>
    <lineage>
        <taxon>Bacteria</taxon>
        <taxon>Pseudomonadati</taxon>
        <taxon>Planctomycetota</taxon>
        <taxon>Planctomycetia</taxon>
        <taxon>Gemmatales</taxon>
        <taxon>Gemmataceae</taxon>
        <taxon>Limnoglobus</taxon>
    </lineage>
</organism>
<accession>A0A5C1A8I8</accession>
<gene>
    <name evidence="2" type="ORF">PX52LOC_02466</name>
</gene>
<dbReference type="EMBL" id="CP042425">
    <property type="protein sequence ID" value="QEL15541.1"/>
    <property type="molecule type" value="Genomic_DNA"/>
</dbReference>
<dbReference type="KEGG" id="lrs:PX52LOC_02466"/>
<reference evidence="3" key="1">
    <citation type="submission" date="2019-08" db="EMBL/GenBank/DDBJ databases">
        <title>Limnoglobus roseus gen. nov., sp. nov., a novel freshwater planctomycete with a giant genome from the family Gemmataceae.</title>
        <authorList>
            <person name="Kulichevskaya I.S."/>
            <person name="Naumoff D.G."/>
            <person name="Miroshnikov K."/>
            <person name="Ivanova A."/>
            <person name="Philippov D.A."/>
            <person name="Hakobyan A."/>
            <person name="Rijpstra I.C."/>
            <person name="Sinninghe Damste J.S."/>
            <person name="Liesack W."/>
            <person name="Dedysh S.N."/>
        </authorList>
    </citation>
    <scope>NUCLEOTIDE SEQUENCE [LARGE SCALE GENOMIC DNA]</scope>
    <source>
        <strain evidence="3">PX52</strain>
    </source>
</reference>
<dbReference type="AlphaFoldDB" id="A0A5C1A8I8"/>
<evidence type="ECO:0000256" key="1">
    <source>
        <dbReference type="SAM" id="SignalP"/>
    </source>
</evidence>
<name>A0A5C1A8I8_9BACT</name>
<dbReference type="Proteomes" id="UP000324974">
    <property type="component" value="Chromosome"/>
</dbReference>
<protein>
    <submittedName>
        <fullName evidence="2">Uncharacterized protein</fullName>
    </submittedName>
</protein>
<feature type="signal peptide" evidence="1">
    <location>
        <begin position="1"/>
        <end position="24"/>
    </location>
</feature>
<proteinExistence type="predicted"/>
<feature type="chain" id="PRO_5022736273" evidence="1">
    <location>
        <begin position="25"/>
        <end position="158"/>
    </location>
</feature>
<keyword evidence="3" id="KW-1185">Reference proteome</keyword>